<feature type="compositionally biased region" description="Low complexity" evidence="1">
    <location>
        <begin position="374"/>
        <end position="399"/>
    </location>
</feature>
<dbReference type="VEuPathDB" id="FungiDB:RhiirA1_476916"/>
<feature type="compositionally biased region" description="Low complexity" evidence="1">
    <location>
        <begin position="57"/>
        <end position="71"/>
    </location>
</feature>
<feature type="compositionally biased region" description="Polar residues" evidence="1">
    <location>
        <begin position="99"/>
        <end position="140"/>
    </location>
</feature>
<reference evidence="2 3" key="1">
    <citation type="submission" date="2017-10" db="EMBL/GenBank/DDBJ databases">
        <title>Extensive intraspecific genome diversity in a model arbuscular mycorrhizal fungus.</title>
        <authorList>
            <person name="Chen E.C.H."/>
            <person name="Morin E."/>
            <person name="Baudet D."/>
            <person name="Noel J."/>
            <person name="Ndikumana S."/>
            <person name="Charron P."/>
            <person name="St-Onge C."/>
            <person name="Giorgi J."/>
            <person name="Grigoriev I.V."/>
            <person name="Roux C."/>
            <person name="Martin F.M."/>
            <person name="Corradi N."/>
        </authorList>
    </citation>
    <scope>NUCLEOTIDE SEQUENCE [LARGE SCALE GENOMIC DNA]</scope>
    <source>
        <strain evidence="2 3">A1</strain>
    </source>
</reference>
<dbReference type="EMBL" id="LLXH01003094">
    <property type="protein sequence ID" value="PKC54644.1"/>
    <property type="molecule type" value="Genomic_DNA"/>
</dbReference>
<accession>A0A2N0QUD2</accession>
<organism evidence="2 3">
    <name type="scientific">Rhizophagus irregularis</name>
    <dbReference type="NCBI Taxonomy" id="588596"/>
    <lineage>
        <taxon>Eukaryota</taxon>
        <taxon>Fungi</taxon>
        <taxon>Fungi incertae sedis</taxon>
        <taxon>Mucoromycota</taxon>
        <taxon>Glomeromycotina</taxon>
        <taxon>Glomeromycetes</taxon>
        <taxon>Glomerales</taxon>
        <taxon>Glomeraceae</taxon>
        <taxon>Rhizophagus</taxon>
    </lineage>
</organism>
<evidence type="ECO:0000313" key="2">
    <source>
        <dbReference type="EMBL" id="PKC54644.1"/>
    </source>
</evidence>
<proteinExistence type="predicted"/>
<evidence type="ECO:0000256" key="1">
    <source>
        <dbReference type="SAM" id="MobiDB-lite"/>
    </source>
</evidence>
<dbReference type="Proteomes" id="UP000232688">
    <property type="component" value="Unassembled WGS sequence"/>
</dbReference>
<reference evidence="2 3" key="2">
    <citation type="submission" date="2017-10" db="EMBL/GenBank/DDBJ databases">
        <title>Genome analyses suggest a sexual origin of heterokaryosis in a supposedly ancient asexual fungus.</title>
        <authorList>
            <person name="Corradi N."/>
            <person name="Sedzielewska K."/>
            <person name="Noel J."/>
            <person name="Charron P."/>
            <person name="Farinelli L."/>
            <person name="Marton T."/>
            <person name="Kruger M."/>
            <person name="Pelin A."/>
            <person name="Brachmann A."/>
            <person name="Corradi N."/>
        </authorList>
    </citation>
    <scope>NUCLEOTIDE SEQUENCE [LARGE SCALE GENOMIC DNA]</scope>
    <source>
        <strain evidence="2 3">A1</strain>
    </source>
</reference>
<name>A0A2N0QUD2_9GLOM</name>
<protein>
    <submittedName>
        <fullName evidence="2">Uncharacterized protein</fullName>
    </submittedName>
</protein>
<feature type="non-terminal residue" evidence="2">
    <location>
        <position position="556"/>
    </location>
</feature>
<feature type="region of interest" description="Disordered" evidence="1">
    <location>
        <begin position="1"/>
        <end position="140"/>
    </location>
</feature>
<dbReference type="VEuPathDB" id="FungiDB:RhiirFUN_006453"/>
<feature type="compositionally biased region" description="Polar residues" evidence="1">
    <location>
        <begin position="348"/>
        <end position="365"/>
    </location>
</feature>
<comment type="caution">
    <text evidence="2">The sequence shown here is derived from an EMBL/GenBank/DDBJ whole genome shotgun (WGS) entry which is preliminary data.</text>
</comment>
<sequence length="556" mass="63404">MAENTRSKSTKRQNQKTQFENHSDLSDEEMVAETYKANEKASPSTQATKKLKKTEDFSSPSSPNNNDNNMNIDDKNEMEQPISSEPDARSRDTSSSSSQAPIITSQDAMDTDLPDNNSNKGITQGSADTQITSDTNNDEYNSRSDSQYILFFTRDQFDKEKSNNEILNDLKNAFLMENDIIEYKTNKKATIEFYTILIGTEITFNKLKEKPVALLNSTAPKIYSREAIDNLINYNINNLRARSVNLLNVPINYDINLLIKHIANFTSSVIDSYKEFIPNRRNTNRNLPSRIKYNLRSPTYKKVTLTFNKPNANSYTLNDNVKLSYDQIKPLMSSQRNRPNLHGRHNTRPSPNQGYQTKIPNNSTFVPRDKCHNRSSTSRSTTTPDNDMNNWDVNPNNANAAKPIIKNKQKASDNSNNDELLNRIVHLETIIKDLSSEITGLKITDKQHKKDIIFLKEQETRHANNMEKLNQHLTTINDNMSKQAATISGVPKIVSFLKNLEQNGFFSQFGDNNQAYGSNNYSYPPHDEFVTEEHLQKEYNDSQSGYESSSTVETHN</sequence>
<feature type="region of interest" description="Disordered" evidence="1">
    <location>
        <begin position="333"/>
        <end position="399"/>
    </location>
</feature>
<dbReference type="VEuPathDB" id="FungiDB:FUN_021802"/>
<dbReference type="VEuPathDB" id="FungiDB:FUN_017653"/>
<evidence type="ECO:0000313" key="3">
    <source>
        <dbReference type="Proteomes" id="UP000232688"/>
    </source>
</evidence>
<dbReference type="VEuPathDB" id="FungiDB:RhiirFUN_006452"/>
<gene>
    <name evidence="2" type="ORF">RhiirA1_476916</name>
</gene>
<dbReference type="AlphaFoldDB" id="A0A2N0QUD2"/>